<gene>
    <name evidence="2" type="ORF">SAMN04487766_10283</name>
</gene>
<dbReference type="AlphaFoldDB" id="A0A1G9ST06"/>
<dbReference type="EMBL" id="FNHU01000002">
    <property type="protein sequence ID" value="SDM38562.1"/>
    <property type="molecule type" value="Genomic_DNA"/>
</dbReference>
<dbReference type="OrthoDB" id="2363925at2"/>
<protein>
    <recommendedName>
        <fullName evidence="1">DinB-like domain-containing protein</fullName>
    </recommendedName>
</protein>
<proteinExistence type="predicted"/>
<evidence type="ECO:0000313" key="3">
    <source>
        <dbReference type="Proteomes" id="UP000199671"/>
    </source>
</evidence>
<dbReference type="InterPro" id="IPR034660">
    <property type="entry name" value="DinB/YfiT-like"/>
</dbReference>
<evidence type="ECO:0000259" key="1">
    <source>
        <dbReference type="Pfam" id="PF12867"/>
    </source>
</evidence>
<name>A0A1G9ST06_9ACTO</name>
<organism evidence="2 3">
    <name type="scientific">Actinomyces ruminicola</name>
    <dbReference type="NCBI Taxonomy" id="332524"/>
    <lineage>
        <taxon>Bacteria</taxon>
        <taxon>Bacillati</taxon>
        <taxon>Actinomycetota</taxon>
        <taxon>Actinomycetes</taxon>
        <taxon>Actinomycetales</taxon>
        <taxon>Actinomycetaceae</taxon>
        <taxon>Actinomyces</taxon>
    </lineage>
</organism>
<dbReference type="Gene3D" id="1.20.120.450">
    <property type="entry name" value="dinb family like domain"/>
    <property type="match status" value="1"/>
</dbReference>
<sequence>MNEYTDSPAAPKPYLSLLSASLDRSRERFDRALDGVSVEQANTQPAPELAPRIDSLSWLAWHTAREIDMQVSALAGTEMLWTARGFKERFALPLPDDTEDWRHTPAQAALVRVNDLTVLTEYLDAAYALARDYLASLTPAALDDIVDRAWDPPVTRGVRLASIIDDAAQHSGQAVYTHRLLGLPG</sequence>
<dbReference type="SUPFAM" id="SSF109854">
    <property type="entry name" value="DinB/YfiT-like putative metalloenzymes"/>
    <property type="match status" value="1"/>
</dbReference>
<dbReference type="Pfam" id="PF12867">
    <property type="entry name" value="DinB_2"/>
    <property type="match status" value="1"/>
</dbReference>
<accession>A0A1G9ST06</accession>
<reference evidence="2 3" key="1">
    <citation type="submission" date="2016-10" db="EMBL/GenBank/DDBJ databases">
        <authorList>
            <person name="de Groot N.N."/>
        </authorList>
    </citation>
    <scope>NUCLEOTIDE SEQUENCE [LARGE SCALE GENOMIC DNA]</scope>
    <source>
        <strain evidence="2 3">KPR-7B</strain>
    </source>
</reference>
<feature type="domain" description="DinB-like" evidence="1">
    <location>
        <begin position="22"/>
        <end position="173"/>
    </location>
</feature>
<dbReference type="RefSeq" id="WP_092607650.1">
    <property type="nucleotide sequence ID" value="NZ_FNHU01000002.1"/>
</dbReference>
<evidence type="ECO:0000313" key="2">
    <source>
        <dbReference type="EMBL" id="SDM38562.1"/>
    </source>
</evidence>
<dbReference type="InterPro" id="IPR024775">
    <property type="entry name" value="DinB-like"/>
</dbReference>
<dbReference type="Proteomes" id="UP000199671">
    <property type="component" value="Unassembled WGS sequence"/>
</dbReference>